<dbReference type="PANTHER" id="PTHR45947:SF3">
    <property type="entry name" value="SULFOQUINOVOSYL TRANSFERASE SQD2"/>
    <property type="match status" value="1"/>
</dbReference>
<dbReference type="EMBL" id="SHKY01000001">
    <property type="protein sequence ID" value="RZU50153.1"/>
    <property type="molecule type" value="Genomic_DNA"/>
</dbReference>
<dbReference type="PANTHER" id="PTHR45947">
    <property type="entry name" value="SULFOQUINOVOSYL TRANSFERASE SQD2"/>
    <property type="match status" value="1"/>
</dbReference>
<dbReference type="InterPro" id="IPR050194">
    <property type="entry name" value="Glycosyltransferase_grp1"/>
</dbReference>
<dbReference type="GO" id="GO:0016757">
    <property type="term" value="F:glycosyltransferase activity"/>
    <property type="evidence" value="ECO:0007669"/>
    <property type="project" value="InterPro"/>
</dbReference>
<dbReference type="InterPro" id="IPR001296">
    <property type="entry name" value="Glyco_trans_1"/>
</dbReference>
<reference evidence="3 4" key="1">
    <citation type="submission" date="2019-02" db="EMBL/GenBank/DDBJ databases">
        <title>Sequencing the genomes of 1000 actinobacteria strains.</title>
        <authorList>
            <person name="Klenk H.-P."/>
        </authorList>
    </citation>
    <scope>NUCLEOTIDE SEQUENCE [LARGE SCALE GENOMIC DNA]</scope>
    <source>
        <strain evidence="3 4">DSM 45162</strain>
    </source>
</reference>
<gene>
    <name evidence="3" type="ORF">EV385_1918</name>
</gene>
<sequence length="383" mass="42053">MSREPAKFHVLAMSQYFEPGFKAGGPIRSVARIVDTIPQEVKLTLVTSDRDLGDPAPYSGLSGARIQRGPATVHYVDAANRRQRQVLADRLREGNFDLLYVNSLFNPRFSIMPVLAARTGGITASKILIAPRGELSQGALSLKSGKKAAFLKIWLRFLHGLDVTWHATSQLEAADIRSVWPNSRIEVCHDQGDLPSECLCAIRPQDTPRLLFLSRISRMKNLDLALTALQGIDCRVELDIYGPVEDEPYWRRCQDIIATLPPAVRATYRGALPYTAVRSTMAGYDALVLPTLGENFGHVIAESLSASCPVICSDQTSWTQVLQGGGGAVAKLTIESFRKAVENTVNATVDQRWEAKRAAGAAYMRWKSKADSRNIIAHVLGLA</sequence>
<organism evidence="3 4">
    <name type="scientific">Krasilnikovia cinnamomea</name>
    <dbReference type="NCBI Taxonomy" id="349313"/>
    <lineage>
        <taxon>Bacteria</taxon>
        <taxon>Bacillati</taxon>
        <taxon>Actinomycetota</taxon>
        <taxon>Actinomycetes</taxon>
        <taxon>Micromonosporales</taxon>
        <taxon>Micromonosporaceae</taxon>
        <taxon>Krasilnikovia</taxon>
    </lineage>
</organism>
<dbReference type="Proteomes" id="UP000292564">
    <property type="component" value="Unassembled WGS sequence"/>
</dbReference>
<dbReference type="OrthoDB" id="3171021at2"/>
<keyword evidence="1 3" id="KW-0808">Transferase</keyword>
<evidence type="ECO:0000259" key="2">
    <source>
        <dbReference type="Pfam" id="PF00534"/>
    </source>
</evidence>
<name>A0A4Q7ZIQ6_9ACTN</name>
<proteinExistence type="predicted"/>
<comment type="caution">
    <text evidence="3">The sequence shown here is derived from an EMBL/GenBank/DDBJ whole genome shotgun (WGS) entry which is preliminary data.</text>
</comment>
<dbReference type="Gene3D" id="3.40.50.2000">
    <property type="entry name" value="Glycogen Phosphorylase B"/>
    <property type="match status" value="1"/>
</dbReference>
<dbReference type="Pfam" id="PF00534">
    <property type="entry name" value="Glycos_transf_1"/>
    <property type="match status" value="1"/>
</dbReference>
<evidence type="ECO:0000256" key="1">
    <source>
        <dbReference type="ARBA" id="ARBA00022679"/>
    </source>
</evidence>
<dbReference type="SUPFAM" id="SSF53756">
    <property type="entry name" value="UDP-Glycosyltransferase/glycogen phosphorylase"/>
    <property type="match status" value="1"/>
</dbReference>
<protein>
    <submittedName>
        <fullName evidence="3">Glycosyltransferase involved in cell wall biosynthesis</fullName>
    </submittedName>
</protein>
<dbReference type="RefSeq" id="WP_130509123.1">
    <property type="nucleotide sequence ID" value="NZ_SHKY01000001.1"/>
</dbReference>
<evidence type="ECO:0000313" key="4">
    <source>
        <dbReference type="Proteomes" id="UP000292564"/>
    </source>
</evidence>
<dbReference type="AlphaFoldDB" id="A0A4Q7ZIQ6"/>
<keyword evidence="4" id="KW-1185">Reference proteome</keyword>
<feature type="domain" description="Glycosyl transferase family 1" evidence="2">
    <location>
        <begin position="204"/>
        <end position="342"/>
    </location>
</feature>
<evidence type="ECO:0000313" key="3">
    <source>
        <dbReference type="EMBL" id="RZU50153.1"/>
    </source>
</evidence>
<accession>A0A4Q7ZIQ6</accession>